<evidence type="ECO:0000313" key="2">
    <source>
        <dbReference type="EMBL" id="UJS26078.1"/>
    </source>
</evidence>
<name>A0ABY3T6U4_9GAMM</name>
<sequence>MRKHLVTFLILLMAALPVWSVAMVCHHVQTQPQMATVIDAPSTGHHCHLEVQKQQPQQAGQICADACYCDQLQHAQFILSLPVLPTELPTHRFIPPMFSLQALPEPTDIPYRPPIA</sequence>
<feature type="signal peptide" evidence="1">
    <location>
        <begin position="1"/>
        <end position="22"/>
    </location>
</feature>
<protein>
    <submittedName>
        <fullName evidence="2">Uncharacterized protein</fullName>
    </submittedName>
</protein>
<evidence type="ECO:0000313" key="3">
    <source>
        <dbReference type="Proteomes" id="UP001054801"/>
    </source>
</evidence>
<proteinExistence type="predicted"/>
<keyword evidence="1" id="KW-0732">Signal</keyword>
<dbReference type="RefSeq" id="WP_236501417.1">
    <property type="nucleotide sequence ID" value="NZ_CP091244.1"/>
</dbReference>
<dbReference type="EMBL" id="CP091244">
    <property type="protein sequence ID" value="UJS26078.1"/>
    <property type="molecule type" value="Genomic_DNA"/>
</dbReference>
<dbReference type="Proteomes" id="UP001054801">
    <property type="component" value="Chromosome"/>
</dbReference>
<reference evidence="2" key="1">
    <citation type="journal article" date="2022" name="Microorganisms">
        <title>Two New Species of Filamentous Sulfur Bacteria of the Genus Thiothrix, Thiothrix winogradskyi sp. nov. and 'Candidatus Thiothrix sulfatifontis' sp. nov.</title>
        <authorList>
            <person name="Ravin N.V."/>
            <person name="Rossetti S."/>
            <person name="Beletsky A.V."/>
            <person name="Kadnikov V.V."/>
            <person name="Rudenko T.S."/>
            <person name="Smolyakov D.D."/>
            <person name="Moskvitina M.I."/>
            <person name="Gureeva M.V."/>
            <person name="Mardanov A.V."/>
            <person name="Grabovich M.Y."/>
        </authorList>
    </citation>
    <scope>NUCLEOTIDE SEQUENCE</scope>
    <source>
        <strain evidence="2">CT3</strain>
    </source>
</reference>
<evidence type="ECO:0000256" key="1">
    <source>
        <dbReference type="SAM" id="SignalP"/>
    </source>
</evidence>
<accession>A0ABY3T6U4</accession>
<gene>
    <name evidence="2" type="ORF">L2Y54_08575</name>
</gene>
<feature type="chain" id="PRO_5047389878" evidence="1">
    <location>
        <begin position="23"/>
        <end position="116"/>
    </location>
</feature>
<organism evidence="2 3">
    <name type="scientific">Thiothrix winogradskyi</name>
    <dbReference type="NCBI Taxonomy" id="96472"/>
    <lineage>
        <taxon>Bacteria</taxon>
        <taxon>Pseudomonadati</taxon>
        <taxon>Pseudomonadota</taxon>
        <taxon>Gammaproteobacteria</taxon>
        <taxon>Thiotrichales</taxon>
        <taxon>Thiotrichaceae</taxon>
        <taxon>Thiothrix</taxon>
    </lineage>
</organism>
<keyword evidence="3" id="KW-1185">Reference proteome</keyword>